<dbReference type="Pfam" id="PF05773">
    <property type="entry name" value="RWD"/>
    <property type="match status" value="1"/>
</dbReference>
<organism evidence="4 5">
    <name type="scientific">Schizothecium vesticola</name>
    <dbReference type="NCBI Taxonomy" id="314040"/>
    <lineage>
        <taxon>Eukaryota</taxon>
        <taxon>Fungi</taxon>
        <taxon>Dikarya</taxon>
        <taxon>Ascomycota</taxon>
        <taxon>Pezizomycotina</taxon>
        <taxon>Sordariomycetes</taxon>
        <taxon>Sordariomycetidae</taxon>
        <taxon>Sordariales</taxon>
        <taxon>Schizotheciaceae</taxon>
        <taxon>Schizothecium</taxon>
    </lineage>
</organism>
<evidence type="ECO:0000256" key="2">
    <source>
        <dbReference type="SAM" id="MobiDB-lite"/>
    </source>
</evidence>
<reference evidence="4" key="1">
    <citation type="submission" date="2023-06" db="EMBL/GenBank/DDBJ databases">
        <title>Genome-scale phylogeny and comparative genomics of the fungal order Sordariales.</title>
        <authorList>
            <consortium name="Lawrence Berkeley National Laboratory"/>
            <person name="Hensen N."/>
            <person name="Bonometti L."/>
            <person name="Westerberg I."/>
            <person name="Brannstrom I.O."/>
            <person name="Guillou S."/>
            <person name="Cros-Aarteil S."/>
            <person name="Calhoun S."/>
            <person name="Haridas S."/>
            <person name="Kuo A."/>
            <person name="Mondo S."/>
            <person name="Pangilinan J."/>
            <person name="Riley R."/>
            <person name="LaButti K."/>
            <person name="Andreopoulos B."/>
            <person name="Lipzen A."/>
            <person name="Chen C."/>
            <person name="Yanf M."/>
            <person name="Daum C."/>
            <person name="Ng V."/>
            <person name="Clum A."/>
            <person name="Steindorff A."/>
            <person name="Ohm R."/>
            <person name="Martin F."/>
            <person name="Silar P."/>
            <person name="Natvig D."/>
            <person name="Lalanne C."/>
            <person name="Gautier V."/>
            <person name="Ament-velasquez S.L."/>
            <person name="Kruys A."/>
            <person name="Hutchinson M.I."/>
            <person name="Powell A.J."/>
            <person name="Barry K."/>
            <person name="Miller A.N."/>
            <person name="Grigoriev I.V."/>
            <person name="Debuchy R."/>
            <person name="Gladieux P."/>
            <person name="Thoren M.H."/>
            <person name="Johannesson H."/>
        </authorList>
    </citation>
    <scope>NUCLEOTIDE SEQUENCE</scope>
    <source>
        <strain evidence="4">SMH3187-1</strain>
    </source>
</reference>
<comment type="caution">
    <text evidence="4">The sequence shown here is derived from an EMBL/GenBank/DDBJ whole genome shotgun (WGS) entry which is preliminary data.</text>
</comment>
<accession>A0AA40FA96</accession>
<dbReference type="InterPro" id="IPR040213">
    <property type="entry name" value="GIR2-like"/>
</dbReference>
<dbReference type="EMBL" id="JAUKUD010000001">
    <property type="protein sequence ID" value="KAK0754083.1"/>
    <property type="molecule type" value="Genomic_DNA"/>
</dbReference>
<sequence>MGREEQIEEREVLDSIFPDEITDISETEYRISITLDILGEEEEEEPQVMILTVRYPEEYPDKAPHLELSPPQNAPSHPYLNLADDKPELLEGLQATIEENLGMAMVFTLVSSLKEAAEQLVADRKEEAAKVHEEKVLAAEREENKKFHGTPVNRETFLKWRDDFVKEMEEIRVREEEERLAEMKKAKIKEPVKLTGRQLWERGLAAGGVEEEGDDDGVPTAEVEKLAV</sequence>
<feature type="region of interest" description="Disordered" evidence="2">
    <location>
        <begin position="205"/>
        <end position="228"/>
    </location>
</feature>
<dbReference type="AlphaFoldDB" id="A0AA40FA96"/>
<feature type="coiled-coil region" evidence="1">
    <location>
        <begin position="114"/>
        <end position="142"/>
    </location>
</feature>
<dbReference type="InterPro" id="IPR006575">
    <property type="entry name" value="RWD_dom"/>
</dbReference>
<dbReference type="SMART" id="SM00591">
    <property type="entry name" value="RWD"/>
    <property type="match status" value="1"/>
</dbReference>
<dbReference type="CDD" id="cd23823">
    <property type="entry name" value="RWD_GCN2"/>
    <property type="match status" value="1"/>
</dbReference>
<gene>
    <name evidence="4" type="ORF">B0T18DRAFT_316982</name>
</gene>
<evidence type="ECO:0000313" key="5">
    <source>
        <dbReference type="Proteomes" id="UP001172155"/>
    </source>
</evidence>
<keyword evidence="1" id="KW-0175">Coiled coil</keyword>
<feature type="domain" description="RWD" evidence="3">
    <location>
        <begin position="8"/>
        <end position="120"/>
    </location>
</feature>
<proteinExistence type="predicted"/>
<name>A0AA40FA96_9PEZI</name>
<dbReference type="Gene3D" id="3.10.110.10">
    <property type="entry name" value="Ubiquitin Conjugating Enzyme"/>
    <property type="match status" value="1"/>
</dbReference>
<evidence type="ECO:0000259" key="3">
    <source>
        <dbReference type="PROSITE" id="PS50908"/>
    </source>
</evidence>
<dbReference type="Proteomes" id="UP001172155">
    <property type="component" value="Unassembled WGS sequence"/>
</dbReference>
<dbReference type="InterPro" id="IPR016135">
    <property type="entry name" value="UBQ-conjugating_enzyme/RWD"/>
</dbReference>
<dbReference type="SUPFAM" id="SSF54495">
    <property type="entry name" value="UBC-like"/>
    <property type="match status" value="1"/>
</dbReference>
<dbReference type="FunFam" id="3.10.110.10:FF:000075">
    <property type="entry name" value="RWD domain-containing protein (Gir2)"/>
    <property type="match status" value="1"/>
</dbReference>
<protein>
    <submittedName>
        <fullName evidence="4">RWD domain-containing protein</fullName>
    </submittedName>
</protein>
<evidence type="ECO:0000256" key="1">
    <source>
        <dbReference type="SAM" id="Coils"/>
    </source>
</evidence>
<evidence type="ECO:0000313" key="4">
    <source>
        <dbReference type="EMBL" id="KAK0754083.1"/>
    </source>
</evidence>
<dbReference type="PROSITE" id="PS50908">
    <property type="entry name" value="RWD"/>
    <property type="match status" value="1"/>
</dbReference>
<dbReference type="PANTHER" id="PTHR12292">
    <property type="entry name" value="RWD DOMAIN-CONTAINING PROTEIN"/>
    <property type="match status" value="1"/>
</dbReference>
<keyword evidence="5" id="KW-1185">Reference proteome</keyword>